<feature type="compositionally biased region" description="Low complexity" evidence="1">
    <location>
        <begin position="25"/>
        <end position="38"/>
    </location>
</feature>
<feature type="chain" id="PRO_5024913479" description="WxL domain-containing protein" evidence="2">
    <location>
        <begin position="28"/>
        <end position="238"/>
    </location>
</feature>
<dbReference type="AlphaFoldDB" id="A0A640MM00"/>
<reference evidence="4" key="2">
    <citation type="submission" date="2019-12" db="EMBL/GenBank/DDBJ databases">
        <authorList>
            <person name="Hoang T.H.H."/>
            <person name="Okutani A."/>
        </authorList>
    </citation>
    <scope>NUCLEOTIDE SEQUENCE</scope>
    <source>
        <strain evidence="4">QuyetLC</strain>
    </source>
</reference>
<evidence type="ECO:0000256" key="2">
    <source>
        <dbReference type="SAM" id="SignalP"/>
    </source>
</evidence>
<dbReference type="Pfam" id="PF13731">
    <property type="entry name" value="WxL"/>
    <property type="match status" value="1"/>
</dbReference>
<name>A0A640MM00_BACAN</name>
<reference evidence="4" key="1">
    <citation type="submission" date="2019-12" db="EMBL/GenBank/DDBJ databases">
        <title>Epidemiological and comparative genomic analysis of Bacillus anthracis isolated from northern Vietnam.</title>
        <authorList>
            <person name="Hoang T.T.H."/>
            <person name="Dang D.A."/>
            <person name="Pham M.H."/>
            <person name="Luong M.H."/>
            <person name="Tran N.D."/>
            <person name="Nguyen T.H."/>
            <person name="Nguyen T.T."/>
            <person name="Inoue S."/>
            <person name="Morikawa S."/>
            <person name="Okutani A."/>
        </authorList>
    </citation>
    <scope>NUCLEOTIDE SEQUENCE</scope>
    <source>
        <strain evidence="4">QuyetLC</strain>
    </source>
</reference>
<dbReference type="InterPro" id="IPR027994">
    <property type="entry name" value="WxL_dom"/>
</dbReference>
<accession>A0A640MM00</accession>
<feature type="domain" description="WxL" evidence="3">
    <location>
        <begin position="28"/>
        <end position="236"/>
    </location>
</feature>
<organism evidence="4">
    <name type="scientific">Bacillus anthracis</name>
    <name type="common">anthrax bacterium</name>
    <dbReference type="NCBI Taxonomy" id="1392"/>
    <lineage>
        <taxon>Bacteria</taxon>
        <taxon>Bacillati</taxon>
        <taxon>Bacillota</taxon>
        <taxon>Bacilli</taxon>
        <taxon>Bacillales</taxon>
        <taxon>Bacillaceae</taxon>
        <taxon>Bacillus</taxon>
        <taxon>Bacillus cereus group</taxon>
    </lineage>
</organism>
<proteinExistence type="predicted"/>
<evidence type="ECO:0000259" key="3">
    <source>
        <dbReference type="Pfam" id="PF13731"/>
    </source>
</evidence>
<sequence>MKKKMMASLLVGSAVVGASLAPLSAQATTTGNTPVTATFEGGTLPDGNGDANTVDPDPNGSNSNFDLLFIPREFNFGKLSISDDLTKPILNQRDPEAINGHTEMIGVGDVRGGKEGWHLTAQSNGLKLGTESLQGNIKVALITQLDLEYEATSNSYVALTTAVSAPEVRPQLAAPQNWTLDLGGEAQLMANAAAGQGQGLWQFSLFNTALNITTPANNIKAGAYTGSITWNLVAGPSV</sequence>
<gene>
    <name evidence="4" type="ORF">QuyetLC_42610</name>
</gene>
<evidence type="ECO:0000256" key="1">
    <source>
        <dbReference type="SAM" id="MobiDB-lite"/>
    </source>
</evidence>
<feature type="region of interest" description="Disordered" evidence="1">
    <location>
        <begin position="25"/>
        <end position="58"/>
    </location>
</feature>
<feature type="signal peptide" evidence="2">
    <location>
        <begin position="1"/>
        <end position="27"/>
    </location>
</feature>
<comment type="caution">
    <text evidence="4">The sequence shown here is derived from an EMBL/GenBank/DDBJ whole genome shotgun (WGS) entry which is preliminary data.</text>
</comment>
<keyword evidence="2" id="KW-0732">Signal</keyword>
<dbReference type="EMBL" id="BLEY01000059">
    <property type="protein sequence ID" value="GEU13160.1"/>
    <property type="molecule type" value="Genomic_DNA"/>
</dbReference>
<protein>
    <recommendedName>
        <fullName evidence="3">WxL domain-containing protein</fullName>
    </recommendedName>
</protein>
<evidence type="ECO:0000313" key="4">
    <source>
        <dbReference type="EMBL" id="GEU13160.1"/>
    </source>
</evidence>